<keyword evidence="1" id="KW-0472">Membrane</keyword>
<feature type="non-terminal residue" evidence="2">
    <location>
        <position position="225"/>
    </location>
</feature>
<feature type="transmembrane region" description="Helical" evidence="1">
    <location>
        <begin position="161"/>
        <end position="184"/>
    </location>
</feature>
<name>A0A382YV74_9ZZZZ</name>
<feature type="transmembrane region" description="Helical" evidence="1">
    <location>
        <begin position="122"/>
        <end position="155"/>
    </location>
</feature>
<gene>
    <name evidence="2" type="ORF">METZ01_LOCUS439875</name>
</gene>
<dbReference type="AlphaFoldDB" id="A0A382YV74"/>
<feature type="transmembrane region" description="Helical" evidence="1">
    <location>
        <begin position="196"/>
        <end position="213"/>
    </location>
</feature>
<keyword evidence="1" id="KW-1133">Transmembrane helix</keyword>
<protein>
    <recommendedName>
        <fullName evidence="3">DUF2029 domain-containing protein</fullName>
    </recommendedName>
</protein>
<accession>A0A382YV74</accession>
<feature type="non-terminal residue" evidence="2">
    <location>
        <position position="1"/>
    </location>
</feature>
<dbReference type="EMBL" id="UINC01178709">
    <property type="protein sequence ID" value="SVD87021.1"/>
    <property type="molecule type" value="Genomic_DNA"/>
</dbReference>
<reference evidence="2" key="1">
    <citation type="submission" date="2018-05" db="EMBL/GenBank/DDBJ databases">
        <authorList>
            <person name="Lanie J.A."/>
            <person name="Ng W.-L."/>
            <person name="Kazmierczak K.M."/>
            <person name="Andrzejewski T.M."/>
            <person name="Davidsen T.M."/>
            <person name="Wayne K.J."/>
            <person name="Tettelin H."/>
            <person name="Glass J.I."/>
            <person name="Rusch D."/>
            <person name="Podicherti R."/>
            <person name="Tsui H.-C.T."/>
            <person name="Winkler M.E."/>
        </authorList>
    </citation>
    <scope>NUCLEOTIDE SEQUENCE</scope>
</reference>
<proteinExistence type="predicted"/>
<evidence type="ECO:0008006" key="3">
    <source>
        <dbReference type="Google" id="ProtNLM"/>
    </source>
</evidence>
<feature type="transmembrane region" description="Helical" evidence="1">
    <location>
        <begin position="15"/>
        <end position="37"/>
    </location>
</feature>
<sequence length="225" mass="27253">VIKTDNSKNSLSQNFVILITFFLIIFLLNNEFIKYFVWQFPDLFMDMKQGVAWLKCHSLGFDIYNNIEPCYHRSMNYGKILLLFPYNEIFEKFYSFYFPYLLIFLSIFLIQRIIRPTSTFEYFLFFLCIFNPSTILLFERANLDMLVFVLLILIIKNKINFINWTLYFFLSFLKIYPVVILINFFLEDKSRSLKNLFIYCFVFCLISLCYLLFNFGEYVFIMESA</sequence>
<keyword evidence="1" id="KW-0812">Transmembrane</keyword>
<feature type="transmembrane region" description="Helical" evidence="1">
    <location>
        <begin position="93"/>
        <end position="110"/>
    </location>
</feature>
<evidence type="ECO:0000256" key="1">
    <source>
        <dbReference type="SAM" id="Phobius"/>
    </source>
</evidence>
<organism evidence="2">
    <name type="scientific">marine metagenome</name>
    <dbReference type="NCBI Taxonomy" id="408172"/>
    <lineage>
        <taxon>unclassified sequences</taxon>
        <taxon>metagenomes</taxon>
        <taxon>ecological metagenomes</taxon>
    </lineage>
</organism>
<evidence type="ECO:0000313" key="2">
    <source>
        <dbReference type="EMBL" id="SVD87021.1"/>
    </source>
</evidence>